<feature type="coiled-coil region" evidence="2">
    <location>
        <begin position="125"/>
        <end position="159"/>
    </location>
</feature>
<proteinExistence type="inferred from homology"/>
<dbReference type="PANTHER" id="PTHR31088">
    <property type="entry name" value="MEMBRANE-ASSOCIATED PROTEIN VIPP1, CHLOROPLASTIC"/>
    <property type="match status" value="1"/>
</dbReference>
<evidence type="ECO:0000256" key="1">
    <source>
        <dbReference type="ARBA" id="ARBA00043985"/>
    </source>
</evidence>
<organism evidence="4 5">
    <name type="scientific">Nesterenkonia aerolata</name>
    <dbReference type="NCBI Taxonomy" id="3074079"/>
    <lineage>
        <taxon>Bacteria</taxon>
        <taxon>Bacillati</taxon>
        <taxon>Actinomycetota</taxon>
        <taxon>Actinomycetes</taxon>
        <taxon>Micrococcales</taxon>
        <taxon>Micrococcaceae</taxon>
        <taxon>Nesterenkonia</taxon>
    </lineage>
</organism>
<comment type="similarity">
    <text evidence="1">Belongs to the PspA/Vipp/IM30 family.</text>
</comment>
<feature type="compositionally biased region" description="Low complexity" evidence="3">
    <location>
        <begin position="242"/>
        <end position="252"/>
    </location>
</feature>
<evidence type="ECO:0000313" key="4">
    <source>
        <dbReference type="EMBL" id="MDR8018127.1"/>
    </source>
</evidence>
<comment type="caution">
    <text evidence="4">The sequence shown here is derived from an EMBL/GenBank/DDBJ whole genome shotgun (WGS) entry which is preliminary data.</text>
</comment>
<sequence>MSKQSIFGRMSQLIRANVNAMLDRAEDPEKMLDQMVRDFTNNIAEAEEAAAQTVGNLRMMEDDYREDMETARSWGQKALAASRKADEFRETGDSENSTKFDNLAKVAIQRQMDAENSAKATEPTIQSQREIVEKLKTGLDQMKQKRQQLVSKRDELVARSKAAHAQAQVQDAVKSIDVMDPTTEVGRFEEKIRREEARVRGQAEIQASSLDSQFEALEDLGEQTEIEARLAALKTGGESRPALGAGAGAAAGNSADSMEADFAALETETDRR</sequence>
<evidence type="ECO:0000256" key="3">
    <source>
        <dbReference type="SAM" id="MobiDB-lite"/>
    </source>
</evidence>
<name>A0ABU2DNN2_9MICC</name>
<evidence type="ECO:0000256" key="2">
    <source>
        <dbReference type="SAM" id="Coils"/>
    </source>
</evidence>
<dbReference type="EMBL" id="JAVKGR010000001">
    <property type="protein sequence ID" value="MDR8018127.1"/>
    <property type="molecule type" value="Genomic_DNA"/>
</dbReference>
<dbReference type="PANTHER" id="PTHR31088:SF6">
    <property type="entry name" value="PHAGE SHOCK PROTEIN A"/>
    <property type="match status" value="1"/>
</dbReference>
<dbReference type="InterPro" id="IPR007157">
    <property type="entry name" value="PspA_VIPP1"/>
</dbReference>
<reference evidence="4 5" key="1">
    <citation type="submission" date="2023-09" db="EMBL/GenBank/DDBJ databases">
        <title>Description of three actinobacteria isolated from air of manufacturing shop in a pharmaceutical factory.</title>
        <authorList>
            <person name="Zhang D.-F."/>
        </authorList>
    </citation>
    <scope>NUCLEOTIDE SEQUENCE [LARGE SCALE GENOMIC DNA]</scope>
    <source>
        <strain evidence="4 5">LY-0111</strain>
    </source>
</reference>
<dbReference type="Pfam" id="PF04012">
    <property type="entry name" value="PspA_IM30"/>
    <property type="match status" value="1"/>
</dbReference>
<keyword evidence="2" id="KW-0175">Coiled coil</keyword>
<accession>A0ABU2DNN2</accession>
<protein>
    <submittedName>
        <fullName evidence="4">PspA/IM30 family protein</fullName>
    </submittedName>
</protein>
<keyword evidence="5" id="KW-1185">Reference proteome</keyword>
<dbReference type="RefSeq" id="WP_310547116.1">
    <property type="nucleotide sequence ID" value="NZ_JAVKGR010000001.1"/>
</dbReference>
<feature type="region of interest" description="Disordered" evidence="3">
    <location>
        <begin position="237"/>
        <end position="272"/>
    </location>
</feature>
<dbReference type="Proteomes" id="UP001251870">
    <property type="component" value="Unassembled WGS sequence"/>
</dbReference>
<evidence type="ECO:0000313" key="5">
    <source>
        <dbReference type="Proteomes" id="UP001251870"/>
    </source>
</evidence>
<gene>
    <name evidence="4" type="ORF">RIL96_00910</name>
</gene>